<evidence type="ECO:0000313" key="3">
    <source>
        <dbReference type="Proteomes" id="UP000236161"/>
    </source>
</evidence>
<sequence>MASNSRLLLPFFLFTAMVAIAAAQPPGIRIATPAERQHLTDYLESVIRRLNSMQPERLVNIGVVHADFQCTDLGDRYKRPLD</sequence>
<evidence type="ECO:0000313" key="2">
    <source>
        <dbReference type="EMBL" id="PKA54835.1"/>
    </source>
</evidence>
<organism evidence="2 3">
    <name type="scientific">Apostasia shenzhenica</name>
    <dbReference type="NCBI Taxonomy" id="1088818"/>
    <lineage>
        <taxon>Eukaryota</taxon>
        <taxon>Viridiplantae</taxon>
        <taxon>Streptophyta</taxon>
        <taxon>Embryophyta</taxon>
        <taxon>Tracheophyta</taxon>
        <taxon>Spermatophyta</taxon>
        <taxon>Magnoliopsida</taxon>
        <taxon>Liliopsida</taxon>
        <taxon>Asparagales</taxon>
        <taxon>Orchidaceae</taxon>
        <taxon>Apostasioideae</taxon>
        <taxon>Apostasia</taxon>
    </lineage>
</organism>
<dbReference type="Proteomes" id="UP000236161">
    <property type="component" value="Unassembled WGS sequence"/>
</dbReference>
<dbReference type="EMBL" id="KZ451982">
    <property type="protein sequence ID" value="PKA54835.1"/>
    <property type="molecule type" value="Genomic_DNA"/>
</dbReference>
<keyword evidence="1" id="KW-0732">Signal</keyword>
<accession>A0A2I0AH42</accession>
<feature type="chain" id="PRO_5014120729" evidence="1">
    <location>
        <begin position="24"/>
        <end position="82"/>
    </location>
</feature>
<keyword evidence="3" id="KW-1185">Reference proteome</keyword>
<name>A0A2I0AH42_9ASPA</name>
<evidence type="ECO:0000256" key="1">
    <source>
        <dbReference type="SAM" id="SignalP"/>
    </source>
</evidence>
<feature type="signal peptide" evidence="1">
    <location>
        <begin position="1"/>
        <end position="23"/>
    </location>
</feature>
<protein>
    <submittedName>
        <fullName evidence="2">Uncharacterized protein</fullName>
    </submittedName>
</protein>
<proteinExistence type="predicted"/>
<reference evidence="2 3" key="1">
    <citation type="journal article" date="2017" name="Nature">
        <title>The Apostasia genome and the evolution of orchids.</title>
        <authorList>
            <person name="Zhang G.Q."/>
            <person name="Liu K.W."/>
            <person name="Li Z."/>
            <person name="Lohaus R."/>
            <person name="Hsiao Y.Y."/>
            <person name="Niu S.C."/>
            <person name="Wang J.Y."/>
            <person name="Lin Y.C."/>
            <person name="Xu Q."/>
            <person name="Chen L.J."/>
            <person name="Yoshida K."/>
            <person name="Fujiwara S."/>
            <person name="Wang Z.W."/>
            <person name="Zhang Y.Q."/>
            <person name="Mitsuda N."/>
            <person name="Wang M."/>
            <person name="Liu G.H."/>
            <person name="Pecoraro L."/>
            <person name="Huang H.X."/>
            <person name="Xiao X.J."/>
            <person name="Lin M."/>
            <person name="Wu X.Y."/>
            <person name="Wu W.L."/>
            <person name="Chen Y.Y."/>
            <person name="Chang S.B."/>
            <person name="Sakamoto S."/>
            <person name="Ohme-Takagi M."/>
            <person name="Yagi M."/>
            <person name="Zeng S.J."/>
            <person name="Shen C.Y."/>
            <person name="Yeh C.M."/>
            <person name="Luo Y.B."/>
            <person name="Tsai W.C."/>
            <person name="Van de Peer Y."/>
            <person name="Liu Z.J."/>
        </authorList>
    </citation>
    <scope>NUCLEOTIDE SEQUENCE [LARGE SCALE GENOMIC DNA]</scope>
    <source>
        <strain evidence="3">cv. Shenzhen</strain>
        <tissue evidence="2">Stem</tissue>
    </source>
</reference>
<gene>
    <name evidence="2" type="ORF">AXF42_Ash000670</name>
</gene>
<dbReference type="AlphaFoldDB" id="A0A2I0AH42"/>